<dbReference type="EMBL" id="JAHWDF010000008">
    <property type="protein sequence ID" value="MBW2961965.1"/>
    <property type="molecule type" value="Genomic_DNA"/>
</dbReference>
<feature type="signal peptide" evidence="1">
    <location>
        <begin position="1"/>
        <end position="22"/>
    </location>
</feature>
<reference evidence="2 3" key="1">
    <citation type="submission" date="2021-07" db="EMBL/GenBank/DDBJ databases">
        <title>Mesonia aestuariivivens sp. nov., isolated from a tidal flat.</title>
        <authorList>
            <person name="Kim Y.-O."/>
            <person name="Yoon J.-H."/>
        </authorList>
    </citation>
    <scope>NUCLEOTIDE SEQUENCE [LARGE SCALE GENOMIC DNA]</scope>
    <source>
        <strain evidence="2 3">JHPTF-M18</strain>
    </source>
</reference>
<evidence type="ECO:0000256" key="1">
    <source>
        <dbReference type="SAM" id="SignalP"/>
    </source>
</evidence>
<feature type="chain" id="PRO_5046818548" evidence="1">
    <location>
        <begin position="23"/>
        <end position="169"/>
    </location>
</feature>
<dbReference type="Pfam" id="PF10029">
    <property type="entry name" value="DUF2271"/>
    <property type="match status" value="1"/>
</dbReference>
<gene>
    <name evidence="2" type="ORF">KW502_09160</name>
</gene>
<comment type="caution">
    <text evidence="2">The sequence shown here is derived from an EMBL/GenBank/DDBJ whole genome shotgun (WGS) entry which is preliminary data.</text>
</comment>
<sequence length="169" mass="19342">MKKYIFKSVMVCLTAFTLLAFTAGKEVNLEKETTTVKCLLQLKNYSGKKPYVVVSIVDENEKYQKTLYMQGQDDEWYNTLKEWWSQLGKEGSENIDAISGATINPGARAIVAFEIPSDKINKNYTLRFESAVEDQDYHKKDLEVALTKENLKGKFEGSGYIRYVRLIAN</sequence>
<dbReference type="InterPro" id="IPR014469">
    <property type="entry name" value="DUF2271"/>
</dbReference>
<evidence type="ECO:0000313" key="2">
    <source>
        <dbReference type="EMBL" id="MBW2961965.1"/>
    </source>
</evidence>
<keyword evidence="3" id="KW-1185">Reference proteome</keyword>
<accession>A0ABS6W2A7</accession>
<organism evidence="2 3">
    <name type="scientific">Mesonia aestuariivivens</name>
    <dbReference type="NCBI Taxonomy" id="2796128"/>
    <lineage>
        <taxon>Bacteria</taxon>
        <taxon>Pseudomonadati</taxon>
        <taxon>Bacteroidota</taxon>
        <taxon>Flavobacteriia</taxon>
        <taxon>Flavobacteriales</taxon>
        <taxon>Flavobacteriaceae</taxon>
        <taxon>Mesonia</taxon>
    </lineage>
</organism>
<name>A0ABS6W2A7_9FLAO</name>
<dbReference type="RefSeq" id="WP_219040251.1">
    <property type="nucleotide sequence ID" value="NZ_JAHWDF010000008.1"/>
</dbReference>
<keyword evidence="1" id="KW-0732">Signal</keyword>
<dbReference type="Proteomes" id="UP000719267">
    <property type="component" value="Unassembled WGS sequence"/>
</dbReference>
<proteinExistence type="predicted"/>
<evidence type="ECO:0000313" key="3">
    <source>
        <dbReference type="Proteomes" id="UP000719267"/>
    </source>
</evidence>
<protein>
    <submittedName>
        <fullName evidence="2">DUF2271 domain-containing protein</fullName>
    </submittedName>
</protein>